<feature type="domain" description="Ubiquitin-like" evidence="1">
    <location>
        <begin position="1"/>
        <end position="61"/>
    </location>
</feature>
<dbReference type="InterPro" id="IPR019956">
    <property type="entry name" value="Ubiquitin_dom"/>
</dbReference>
<keyword evidence="3" id="KW-1185">Reference proteome</keyword>
<evidence type="ECO:0000313" key="3">
    <source>
        <dbReference type="Proteomes" id="UP000030746"/>
    </source>
</evidence>
<organism evidence="2 3">
    <name type="scientific">Lottia gigantea</name>
    <name type="common">Giant owl limpet</name>
    <dbReference type="NCBI Taxonomy" id="225164"/>
    <lineage>
        <taxon>Eukaryota</taxon>
        <taxon>Metazoa</taxon>
        <taxon>Spiralia</taxon>
        <taxon>Lophotrochozoa</taxon>
        <taxon>Mollusca</taxon>
        <taxon>Gastropoda</taxon>
        <taxon>Patellogastropoda</taxon>
        <taxon>Lottioidea</taxon>
        <taxon>Lottiidae</taxon>
        <taxon>Lottia</taxon>
    </lineage>
</organism>
<evidence type="ECO:0000313" key="2">
    <source>
        <dbReference type="EMBL" id="ESO97106.1"/>
    </source>
</evidence>
<dbReference type="HOGENOM" id="CLU_010412_6_3_1"/>
<reference evidence="2 3" key="1">
    <citation type="journal article" date="2013" name="Nature">
        <title>Insights into bilaterian evolution from three spiralian genomes.</title>
        <authorList>
            <person name="Simakov O."/>
            <person name="Marletaz F."/>
            <person name="Cho S.J."/>
            <person name="Edsinger-Gonzales E."/>
            <person name="Havlak P."/>
            <person name="Hellsten U."/>
            <person name="Kuo D.H."/>
            <person name="Larsson T."/>
            <person name="Lv J."/>
            <person name="Arendt D."/>
            <person name="Savage R."/>
            <person name="Osoegawa K."/>
            <person name="de Jong P."/>
            <person name="Grimwood J."/>
            <person name="Chapman J.A."/>
            <person name="Shapiro H."/>
            <person name="Aerts A."/>
            <person name="Otillar R.P."/>
            <person name="Terry A.Y."/>
            <person name="Boore J.L."/>
            <person name="Grigoriev I.V."/>
            <person name="Lindberg D.R."/>
            <person name="Seaver E.C."/>
            <person name="Weisblat D.A."/>
            <person name="Putnam N.H."/>
            <person name="Rokhsar D.S."/>
        </authorList>
    </citation>
    <scope>NUCLEOTIDE SEQUENCE [LARGE SCALE GENOMIC DNA]</scope>
</reference>
<dbReference type="KEGG" id="lgi:LOTGIDRAFT_60211"/>
<dbReference type="Gene3D" id="3.10.20.90">
    <property type="entry name" value="Phosphatidylinositol 3-kinase Catalytic Subunit, Chain A, domain 1"/>
    <property type="match status" value="1"/>
</dbReference>
<dbReference type="AlphaFoldDB" id="V4ATM8"/>
<feature type="non-terminal residue" evidence="2">
    <location>
        <position position="61"/>
    </location>
</feature>
<dbReference type="EMBL" id="KB201338">
    <property type="protein sequence ID" value="ESO97106.1"/>
    <property type="molecule type" value="Genomic_DNA"/>
</dbReference>
<dbReference type="Proteomes" id="UP000030746">
    <property type="component" value="Unassembled WGS sequence"/>
</dbReference>
<dbReference type="PANTHER" id="PTHR10666">
    <property type="entry name" value="UBIQUITIN"/>
    <property type="match status" value="1"/>
</dbReference>
<gene>
    <name evidence="2" type="ORF">LOTGIDRAFT_60211</name>
</gene>
<name>V4ATM8_LOTGI</name>
<dbReference type="PRINTS" id="PR00348">
    <property type="entry name" value="UBIQUITIN"/>
</dbReference>
<feature type="non-terminal residue" evidence="2">
    <location>
        <position position="1"/>
    </location>
</feature>
<dbReference type="OrthoDB" id="428577at2759"/>
<protein>
    <recommendedName>
        <fullName evidence="1">Ubiquitin-like domain-containing protein</fullName>
    </recommendedName>
</protein>
<dbReference type="SUPFAM" id="SSF54236">
    <property type="entry name" value="Ubiquitin-like"/>
    <property type="match status" value="1"/>
</dbReference>
<dbReference type="InterPro" id="IPR050158">
    <property type="entry name" value="Ubiquitin_ubiquitin-like"/>
</dbReference>
<dbReference type="Pfam" id="PF00240">
    <property type="entry name" value="ubiquitin"/>
    <property type="match status" value="1"/>
</dbReference>
<sequence length="61" mass="6919">TGQKFEVSCDLVITVGFLKNLIQDKTGIPPNNQKLKYQDETLADHRKLSDYGIQHMSTVKL</sequence>
<dbReference type="InterPro" id="IPR000626">
    <property type="entry name" value="Ubiquitin-like_dom"/>
</dbReference>
<dbReference type="CTD" id="20251563"/>
<dbReference type="PROSITE" id="PS50053">
    <property type="entry name" value="UBIQUITIN_2"/>
    <property type="match status" value="1"/>
</dbReference>
<dbReference type="CDD" id="cd17039">
    <property type="entry name" value="Ubl_ubiquitin_like"/>
    <property type="match status" value="1"/>
</dbReference>
<accession>V4ATM8</accession>
<dbReference type="GeneID" id="20251563"/>
<evidence type="ECO:0000259" key="1">
    <source>
        <dbReference type="PROSITE" id="PS50053"/>
    </source>
</evidence>
<dbReference type="RefSeq" id="XP_009052202.1">
    <property type="nucleotide sequence ID" value="XM_009053954.1"/>
</dbReference>
<dbReference type="InterPro" id="IPR029071">
    <property type="entry name" value="Ubiquitin-like_domsf"/>
</dbReference>
<proteinExistence type="predicted"/>